<evidence type="ECO:0000256" key="5">
    <source>
        <dbReference type="ARBA" id="ARBA00023211"/>
    </source>
</evidence>
<comment type="cofactor">
    <cofactor evidence="6">
        <name>thiamine diphosphate</name>
        <dbReference type="ChEBI" id="CHEBI:58937"/>
    </cofactor>
    <text evidence="6">Binds 1 thiamine pyrophosphate per subunit.</text>
</comment>
<keyword evidence="5 6" id="KW-0464">Manganese</keyword>
<evidence type="ECO:0000256" key="2">
    <source>
        <dbReference type="ARBA" id="ARBA00022723"/>
    </source>
</evidence>
<reference evidence="10 11" key="1">
    <citation type="submission" date="2017-02" db="EMBL/GenBank/DDBJ databases">
        <title>The complete genomic sequence of a novel cold adapted crude oil-degrading bacterium Planococcus qaidamina Y42.</title>
        <authorList>
            <person name="Yang R."/>
        </authorList>
    </citation>
    <scope>NUCLEOTIDE SEQUENCE [LARGE SCALE GENOMIC DNA]</scope>
    <source>
        <strain evidence="10 11">Y42</strain>
    </source>
</reference>
<protein>
    <recommendedName>
        <fullName evidence="6">2-succinyl-5-enolpyruvyl-6-hydroxy-3-cyclohexene-1-carboxylate synthase</fullName>
        <shortName evidence="6">SEPHCHC synthase</shortName>
        <ecNumber evidence="6">2.2.1.9</ecNumber>
    </recommendedName>
    <alternativeName>
        <fullName evidence="6">Menaquinone biosynthesis protein MenD</fullName>
    </alternativeName>
</protein>
<comment type="cofactor">
    <cofactor evidence="6">
        <name>Mg(2+)</name>
        <dbReference type="ChEBI" id="CHEBI:18420"/>
    </cofactor>
    <cofactor evidence="6">
        <name>Mn(2+)</name>
        <dbReference type="ChEBI" id="CHEBI:29035"/>
    </cofactor>
</comment>
<dbReference type="Gene3D" id="3.40.50.970">
    <property type="match status" value="2"/>
</dbReference>
<dbReference type="EMBL" id="CP019640">
    <property type="protein sequence ID" value="AQQ52741.1"/>
    <property type="molecule type" value="Genomic_DNA"/>
</dbReference>
<comment type="similarity">
    <text evidence="6">Belongs to the TPP enzyme family. MenD subfamily.</text>
</comment>
<keyword evidence="6" id="KW-0474">Menaquinone biosynthesis</keyword>
<evidence type="ECO:0000256" key="4">
    <source>
        <dbReference type="ARBA" id="ARBA00023052"/>
    </source>
</evidence>
<keyword evidence="1 6" id="KW-0808">Transferase</keyword>
<comment type="function">
    <text evidence="6">Catalyzes the thiamine diphosphate-dependent decarboxylation of 2-oxoglutarate and the subsequent addition of the resulting succinic semialdehyde-thiamine pyrophosphate anion to isochorismate to yield 2-succinyl-5-enolpyruvyl-6-hydroxy-3-cyclohexene-1-carboxylate (SEPHCHC).</text>
</comment>
<keyword evidence="11" id="KW-1185">Reference proteome</keyword>
<dbReference type="GO" id="GO:0000287">
    <property type="term" value="F:magnesium ion binding"/>
    <property type="evidence" value="ECO:0007669"/>
    <property type="project" value="UniProtKB-UniRule"/>
</dbReference>
<dbReference type="KEGG" id="pmar:B0X71_06370"/>
<dbReference type="Proteomes" id="UP000188184">
    <property type="component" value="Chromosome"/>
</dbReference>
<dbReference type="InterPro" id="IPR012001">
    <property type="entry name" value="Thiamin_PyroP_enz_TPP-bd_dom"/>
</dbReference>
<evidence type="ECO:0000313" key="10">
    <source>
        <dbReference type="EMBL" id="AQQ52741.1"/>
    </source>
</evidence>
<dbReference type="Gene3D" id="3.40.50.1220">
    <property type="entry name" value="TPP-binding domain"/>
    <property type="match status" value="1"/>
</dbReference>
<evidence type="ECO:0000259" key="9">
    <source>
        <dbReference type="Pfam" id="PF16582"/>
    </source>
</evidence>
<dbReference type="NCBIfam" id="TIGR00173">
    <property type="entry name" value="menD"/>
    <property type="match status" value="1"/>
</dbReference>
<organism evidence="10 11">
    <name type="scientific">Planococcus lenghuensis</name>
    <dbReference type="NCBI Taxonomy" id="2213202"/>
    <lineage>
        <taxon>Bacteria</taxon>
        <taxon>Bacillati</taxon>
        <taxon>Bacillota</taxon>
        <taxon>Bacilli</taxon>
        <taxon>Bacillales</taxon>
        <taxon>Caryophanaceae</taxon>
        <taxon>Planococcus</taxon>
    </lineage>
</organism>
<dbReference type="InterPro" id="IPR032264">
    <property type="entry name" value="MenD_middle"/>
</dbReference>
<feature type="domain" description="Thiamine pyrophosphate enzyme N-terminal TPP-binding" evidence="8">
    <location>
        <begin position="12"/>
        <end position="124"/>
    </location>
</feature>
<dbReference type="GO" id="GO:0009234">
    <property type="term" value="P:menaquinone biosynthetic process"/>
    <property type="evidence" value="ECO:0007669"/>
    <property type="project" value="UniProtKB-UniRule"/>
</dbReference>
<dbReference type="GO" id="GO:0070204">
    <property type="term" value="F:2-succinyl-5-enolpyruvyl-6-hydroxy-3-cyclohexene-1-carboxylic-acid synthase activity"/>
    <property type="evidence" value="ECO:0007669"/>
    <property type="project" value="UniProtKB-UniRule"/>
</dbReference>
<comment type="pathway">
    <text evidence="6">Quinol/quinone metabolism; 1,4-dihydroxy-2-naphthoate biosynthesis; 1,4-dihydroxy-2-naphthoate from chorismate: step 2/7.</text>
</comment>
<evidence type="ECO:0000256" key="6">
    <source>
        <dbReference type="HAMAP-Rule" id="MF_01659"/>
    </source>
</evidence>
<comment type="pathway">
    <text evidence="6">Quinol/quinone metabolism; menaquinone biosynthesis.</text>
</comment>
<dbReference type="RefSeq" id="WP_077588621.1">
    <property type="nucleotide sequence ID" value="NZ_CP019640.1"/>
</dbReference>
<dbReference type="GO" id="GO:0030976">
    <property type="term" value="F:thiamine pyrophosphate binding"/>
    <property type="evidence" value="ECO:0007669"/>
    <property type="project" value="UniProtKB-UniRule"/>
</dbReference>
<accession>A0A1Q2KX22</accession>
<dbReference type="PANTHER" id="PTHR42916">
    <property type="entry name" value="2-SUCCINYL-5-ENOLPYRUVYL-6-HYDROXY-3-CYCLOHEXENE-1-CARBOXYLATE SYNTHASE"/>
    <property type="match status" value="1"/>
</dbReference>
<dbReference type="GO" id="GO:0030145">
    <property type="term" value="F:manganese ion binding"/>
    <property type="evidence" value="ECO:0007669"/>
    <property type="project" value="UniProtKB-UniRule"/>
</dbReference>
<name>A0A1Q2KX22_9BACL</name>
<dbReference type="PIRSF" id="PIRSF004983">
    <property type="entry name" value="MenD"/>
    <property type="match status" value="1"/>
</dbReference>
<gene>
    <name evidence="6" type="primary">menD</name>
    <name evidence="10" type="ORF">B0X71_06370</name>
</gene>
<feature type="domain" description="Thiamine pyrophosphate enzyme TPP-binding" evidence="7">
    <location>
        <begin position="427"/>
        <end position="536"/>
    </location>
</feature>
<dbReference type="InterPro" id="IPR011766">
    <property type="entry name" value="TPP_enzyme_TPP-bd"/>
</dbReference>
<comment type="subunit">
    <text evidence="6">Homodimer.</text>
</comment>
<evidence type="ECO:0000259" key="8">
    <source>
        <dbReference type="Pfam" id="PF02776"/>
    </source>
</evidence>
<dbReference type="PANTHER" id="PTHR42916:SF1">
    <property type="entry name" value="PROTEIN PHYLLO, CHLOROPLASTIC"/>
    <property type="match status" value="1"/>
</dbReference>
<dbReference type="Pfam" id="PF02776">
    <property type="entry name" value="TPP_enzyme_N"/>
    <property type="match status" value="1"/>
</dbReference>
<evidence type="ECO:0000259" key="7">
    <source>
        <dbReference type="Pfam" id="PF02775"/>
    </source>
</evidence>
<keyword evidence="4 6" id="KW-0786">Thiamine pyrophosphate</keyword>
<dbReference type="Pfam" id="PF02775">
    <property type="entry name" value="TPP_enzyme_C"/>
    <property type="match status" value="1"/>
</dbReference>
<dbReference type="UniPathway" id="UPA01057">
    <property type="reaction ID" value="UER00164"/>
</dbReference>
<dbReference type="UniPathway" id="UPA00079"/>
<dbReference type="AlphaFoldDB" id="A0A1Q2KX22"/>
<dbReference type="CDD" id="cd07037">
    <property type="entry name" value="TPP_PYR_MenD"/>
    <property type="match status" value="1"/>
</dbReference>
<evidence type="ECO:0000256" key="1">
    <source>
        <dbReference type="ARBA" id="ARBA00022679"/>
    </source>
</evidence>
<keyword evidence="3 6" id="KW-0460">Magnesium</keyword>
<dbReference type="OrthoDB" id="9791859at2"/>
<keyword evidence="2 6" id="KW-0479">Metal-binding</keyword>
<dbReference type="InterPro" id="IPR004433">
    <property type="entry name" value="MenaQ_synth_MenD"/>
</dbReference>
<evidence type="ECO:0000313" key="11">
    <source>
        <dbReference type="Proteomes" id="UP000188184"/>
    </source>
</evidence>
<dbReference type="Pfam" id="PF16582">
    <property type="entry name" value="TPP_enzyme_M_2"/>
    <property type="match status" value="1"/>
</dbReference>
<dbReference type="CDD" id="cd02009">
    <property type="entry name" value="TPP_SHCHC_synthase"/>
    <property type="match status" value="1"/>
</dbReference>
<dbReference type="InterPro" id="IPR029061">
    <property type="entry name" value="THDP-binding"/>
</dbReference>
<feature type="domain" description="Menaquinone biosynthesis protein MenD middle" evidence="9">
    <location>
        <begin position="211"/>
        <end position="381"/>
    </location>
</feature>
<sequence length="566" mass="63208">MTNREYLTEYVTAFTAAVTQQGIREVVISPGSRSTPLAYACMQEEQLTVYRQIDERSAAYFALGLAKATDRPVMLLCTSGTAAVNYFPAIVEAFYARVPLLVVTADRPHELREVGAPQAINQIELYGKHVKWSTDLPLPETDNRLGFLVRHLTRAIGTAITAPAGPVHVNVPLREPLLIDFESKTEDISAVSRFAAESALSEPARLFLNEVFQEERGLLVLGEQTGELPEVFWDFIRKLQWPVLADPLSNARSKVPVDCQRLIVDAYDALLKSNEFKEKIKPEAVIRVGPQPVSKPLLLWLNAVRPAWYIAIDESPMLRDPQSIVTHHIQTASSALWGLPLKKRKETDYASRWQKATEIYWETAAQHAEEVTDEGTLAYTFFEELSDCDVVIGSSMPIRDADTFFEKSGRDVRLYANRGTNGIDGVVSTAFGVQAANKRPAYLLIGDLSFLHDMNGLIASKLQATDLTIVIMNNNGGGIFSYLPQGREERYYEELFGTPTDVTFRDAASMYGADYAEVRSKEELKAALRNGKQASVKLIEVFTDRAQNTAAHRKLWSRVNERLSAE</sequence>
<dbReference type="SUPFAM" id="SSF52518">
    <property type="entry name" value="Thiamin diphosphate-binding fold (THDP-binding)"/>
    <property type="match status" value="2"/>
</dbReference>
<proteinExistence type="inferred from homology"/>
<evidence type="ECO:0000256" key="3">
    <source>
        <dbReference type="ARBA" id="ARBA00022842"/>
    </source>
</evidence>
<dbReference type="EC" id="2.2.1.9" evidence="6"/>
<comment type="catalytic activity">
    <reaction evidence="6">
        <text>isochorismate + 2-oxoglutarate + H(+) = 5-enolpyruvoyl-6-hydroxy-2-succinyl-cyclohex-3-ene-1-carboxylate + CO2</text>
        <dbReference type="Rhea" id="RHEA:25593"/>
        <dbReference type="ChEBI" id="CHEBI:15378"/>
        <dbReference type="ChEBI" id="CHEBI:16526"/>
        <dbReference type="ChEBI" id="CHEBI:16810"/>
        <dbReference type="ChEBI" id="CHEBI:29780"/>
        <dbReference type="ChEBI" id="CHEBI:58818"/>
        <dbReference type="EC" id="2.2.1.9"/>
    </reaction>
</comment>
<dbReference type="HAMAP" id="MF_01659">
    <property type="entry name" value="MenD"/>
    <property type="match status" value="1"/>
</dbReference>